<feature type="domain" description="Peptidase S1" evidence="7">
    <location>
        <begin position="44"/>
        <end position="285"/>
    </location>
</feature>
<proteinExistence type="predicted"/>
<evidence type="ECO:0000313" key="8">
    <source>
        <dbReference type="EMBL" id="OQV23495.1"/>
    </source>
</evidence>
<gene>
    <name evidence="8" type="ORF">BV898_02612</name>
</gene>
<dbReference type="InterPro" id="IPR033116">
    <property type="entry name" value="TRYPSIN_SER"/>
</dbReference>
<dbReference type="PANTHER" id="PTHR24252">
    <property type="entry name" value="ACROSIN-RELATED"/>
    <property type="match status" value="1"/>
</dbReference>
<dbReference type="PANTHER" id="PTHR24252:SF7">
    <property type="entry name" value="HYALIN"/>
    <property type="match status" value="1"/>
</dbReference>
<keyword evidence="3 5" id="KW-0720">Serine protease</keyword>
<protein>
    <submittedName>
        <fullName evidence="8">Chymotrypsin-like elastase family member 2A</fullName>
    </submittedName>
</protein>
<accession>A0A1W0X7J2</accession>
<dbReference type="PROSITE" id="PS00135">
    <property type="entry name" value="TRYPSIN_SER"/>
    <property type="match status" value="1"/>
</dbReference>
<dbReference type="CDD" id="cd00190">
    <property type="entry name" value="Tryp_SPc"/>
    <property type="match status" value="1"/>
</dbReference>
<dbReference type="InterPro" id="IPR001314">
    <property type="entry name" value="Peptidase_S1A"/>
</dbReference>
<dbReference type="PROSITE" id="PS00134">
    <property type="entry name" value="TRYPSIN_HIS"/>
    <property type="match status" value="1"/>
</dbReference>
<dbReference type="InterPro" id="IPR009003">
    <property type="entry name" value="Peptidase_S1_PA"/>
</dbReference>
<dbReference type="Gene3D" id="2.40.10.10">
    <property type="entry name" value="Trypsin-like serine proteases"/>
    <property type="match status" value="2"/>
</dbReference>
<evidence type="ECO:0000256" key="3">
    <source>
        <dbReference type="ARBA" id="ARBA00022825"/>
    </source>
</evidence>
<keyword evidence="1 5" id="KW-0645">Protease</keyword>
<feature type="chain" id="PRO_5012777258" evidence="6">
    <location>
        <begin position="24"/>
        <end position="291"/>
    </location>
</feature>
<evidence type="ECO:0000256" key="6">
    <source>
        <dbReference type="SAM" id="SignalP"/>
    </source>
</evidence>
<dbReference type="EMBL" id="MTYJ01000011">
    <property type="protein sequence ID" value="OQV23495.1"/>
    <property type="molecule type" value="Genomic_DNA"/>
</dbReference>
<sequence length="291" mass="30718">MLSAFSLTRFYVFMPVVVGIAFGQTINGTCGVPAIPPKSGQSRVKGGQDAIAGSWPWQVRLGYRSGNGVIWSCGGSILSDIYIITAAHCLENGLNRQFVVRVGDHDQWQVEASEKVHSVLRYLVHPSYGGQASNYANDIAILRLSTPIVYKAQISPACIPPAMEEPTHGASCYVTGWGKVGPNSGTPAKLQQGSVQIIGRQVCNTAQYWGNLRTSQVCAGSPTGSTDACSGDSGGPLVCKSGSSNKWILQGLVSFGPLSGCGIQKKPAVYTKVSHFHSWIKATTGNAALSA</sequence>
<dbReference type="Pfam" id="PF00089">
    <property type="entry name" value="Trypsin"/>
    <property type="match status" value="1"/>
</dbReference>
<dbReference type="InterPro" id="IPR043504">
    <property type="entry name" value="Peptidase_S1_PA_chymotrypsin"/>
</dbReference>
<evidence type="ECO:0000313" key="9">
    <source>
        <dbReference type="Proteomes" id="UP000192578"/>
    </source>
</evidence>
<dbReference type="GO" id="GO:0004252">
    <property type="term" value="F:serine-type endopeptidase activity"/>
    <property type="evidence" value="ECO:0007669"/>
    <property type="project" value="InterPro"/>
</dbReference>
<dbReference type="SMART" id="SM00020">
    <property type="entry name" value="Tryp_SPc"/>
    <property type="match status" value="1"/>
</dbReference>
<keyword evidence="2 5" id="KW-0378">Hydrolase</keyword>
<keyword evidence="6" id="KW-0732">Signal</keyword>
<dbReference type="GO" id="GO:0006508">
    <property type="term" value="P:proteolysis"/>
    <property type="evidence" value="ECO:0007669"/>
    <property type="project" value="UniProtKB-KW"/>
</dbReference>
<dbReference type="PROSITE" id="PS50240">
    <property type="entry name" value="TRYPSIN_DOM"/>
    <property type="match status" value="1"/>
</dbReference>
<evidence type="ECO:0000256" key="1">
    <source>
        <dbReference type="ARBA" id="ARBA00022670"/>
    </source>
</evidence>
<comment type="caution">
    <text evidence="8">The sequence shown here is derived from an EMBL/GenBank/DDBJ whole genome shotgun (WGS) entry which is preliminary data.</text>
</comment>
<keyword evidence="9" id="KW-1185">Reference proteome</keyword>
<dbReference type="OrthoDB" id="93664at2759"/>
<dbReference type="FunFam" id="2.40.10.10:FF:000003">
    <property type="entry name" value="Transmembrane serine protease 3"/>
    <property type="match status" value="1"/>
</dbReference>
<evidence type="ECO:0000256" key="5">
    <source>
        <dbReference type="RuleBase" id="RU363034"/>
    </source>
</evidence>
<organism evidence="8 9">
    <name type="scientific">Hypsibius exemplaris</name>
    <name type="common">Freshwater tardigrade</name>
    <dbReference type="NCBI Taxonomy" id="2072580"/>
    <lineage>
        <taxon>Eukaryota</taxon>
        <taxon>Metazoa</taxon>
        <taxon>Ecdysozoa</taxon>
        <taxon>Tardigrada</taxon>
        <taxon>Eutardigrada</taxon>
        <taxon>Parachela</taxon>
        <taxon>Hypsibioidea</taxon>
        <taxon>Hypsibiidae</taxon>
        <taxon>Hypsibius</taxon>
    </lineage>
</organism>
<name>A0A1W0X7J2_HYPEX</name>
<dbReference type="Proteomes" id="UP000192578">
    <property type="component" value="Unassembled WGS sequence"/>
</dbReference>
<dbReference type="InterPro" id="IPR001254">
    <property type="entry name" value="Trypsin_dom"/>
</dbReference>
<dbReference type="InterPro" id="IPR018114">
    <property type="entry name" value="TRYPSIN_HIS"/>
</dbReference>
<dbReference type="PRINTS" id="PR00722">
    <property type="entry name" value="CHYMOTRYPSIN"/>
</dbReference>
<evidence type="ECO:0000259" key="7">
    <source>
        <dbReference type="PROSITE" id="PS50240"/>
    </source>
</evidence>
<feature type="signal peptide" evidence="6">
    <location>
        <begin position="1"/>
        <end position="23"/>
    </location>
</feature>
<evidence type="ECO:0000256" key="4">
    <source>
        <dbReference type="ARBA" id="ARBA00023157"/>
    </source>
</evidence>
<reference evidence="9" key="1">
    <citation type="submission" date="2017-01" db="EMBL/GenBank/DDBJ databases">
        <title>Comparative genomics of anhydrobiosis in the tardigrade Hypsibius dujardini.</title>
        <authorList>
            <person name="Yoshida Y."/>
            <person name="Koutsovoulos G."/>
            <person name="Laetsch D."/>
            <person name="Stevens L."/>
            <person name="Kumar S."/>
            <person name="Horikawa D."/>
            <person name="Ishino K."/>
            <person name="Komine S."/>
            <person name="Tomita M."/>
            <person name="Blaxter M."/>
            <person name="Arakawa K."/>
        </authorList>
    </citation>
    <scope>NUCLEOTIDE SEQUENCE [LARGE SCALE GENOMIC DNA]</scope>
    <source>
        <strain evidence="9">Z151</strain>
    </source>
</reference>
<evidence type="ECO:0000256" key="2">
    <source>
        <dbReference type="ARBA" id="ARBA00022801"/>
    </source>
</evidence>
<dbReference type="AlphaFoldDB" id="A0A1W0X7J2"/>
<dbReference type="SUPFAM" id="SSF50494">
    <property type="entry name" value="Trypsin-like serine proteases"/>
    <property type="match status" value="1"/>
</dbReference>
<keyword evidence="4" id="KW-1015">Disulfide bond</keyword>